<protein>
    <submittedName>
        <fullName evidence="13">Zn-dependent protease with chaperone function</fullName>
    </submittedName>
</protein>
<evidence type="ECO:0000256" key="10">
    <source>
        <dbReference type="ARBA" id="ARBA00023136"/>
    </source>
</evidence>
<evidence type="ECO:0000256" key="3">
    <source>
        <dbReference type="ARBA" id="ARBA00022670"/>
    </source>
</evidence>
<keyword evidence="6" id="KW-0378">Hydrolase</keyword>
<reference evidence="13 14" key="1">
    <citation type="submission" date="2017-02" db="EMBL/GenBank/DDBJ databases">
        <authorList>
            <person name="Peterson S.W."/>
        </authorList>
    </citation>
    <scope>NUCLEOTIDE SEQUENCE [LARGE SCALE GENOMIC DNA]</scope>
    <source>
        <strain evidence="13 14">DSM 18108</strain>
    </source>
</reference>
<dbReference type="PANTHER" id="PTHR43221">
    <property type="entry name" value="PROTEASE HTPX"/>
    <property type="match status" value="1"/>
</dbReference>
<name>A0A1T5NMN7_9BACT</name>
<keyword evidence="4 11" id="KW-0812">Transmembrane</keyword>
<organism evidence="13 14">
    <name type="scientific">Chitinophaga ginsengisegetis</name>
    <dbReference type="NCBI Taxonomy" id="393003"/>
    <lineage>
        <taxon>Bacteria</taxon>
        <taxon>Pseudomonadati</taxon>
        <taxon>Bacteroidota</taxon>
        <taxon>Chitinophagia</taxon>
        <taxon>Chitinophagales</taxon>
        <taxon>Chitinophagaceae</taxon>
        <taxon>Chitinophaga</taxon>
    </lineage>
</organism>
<evidence type="ECO:0000256" key="11">
    <source>
        <dbReference type="SAM" id="Phobius"/>
    </source>
</evidence>
<evidence type="ECO:0000256" key="6">
    <source>
        <dbReference type="ARBA" id="ARBA00022801"/>
    </source>
</evidence>
<feature type="transmembrane region" description="Helical" evidence="11">
    <location>
        <begin position="69"/>
        <end position="94"/>
    </location>
</feature>
<dbReference type="GO" id="GO:0006508">
    <property type="term" value="P:proteolysis"/>
    <property type="evidence" value="ECO:0007669"/>
    <property type="project" value="UniProtKB-KW"/>
</dbReference>
<keyword evidence="2" id="KW-1003">Cell membrane</keyword>
<dbReference type="InterPro" id="IPR050083">
    <property type="entry name" value="HtpX_protease"/>
</dbReference>
<keyword evidence="3 13" id="KW-0645">Protease</keyword>
<dbReference type="STRING" id="393003.SAMN05660461_2279"/>
<gene>
    <name evidence="13" type="ORF">SAMN05660461_2279</name>
</gene>
<dbReference type="Proteomes" id="UP000190166">
    <property type="component" value="Unassembled WGS sequence"/>
</dbReference>
<evidence type="ECO:0000256" key="8">
    <source>
        <dbReference type="ARBA" id="ARBA00022989"/>
    </source>
</evidence>
<dbReference type="EMBL" id="FUZZ01000001">
    <property type="protein sequence ID" value="SKD01741.1"/>
    <property type="molecule type" value="Genomic_DNA"/>
</dbReference>
<evidence type="ECO:0000259" key="12">
    <source>
        <dbReference type="Pfam" id="PF01435"/>
    </source>
</evidence>
<dbReference type="GO" id="GO:0046872">
    <property type="term" value="F:metal ion binding"/>
    <property type="evidence" value="ECO:0007669"/>
    <property type="project" value="UniProtKB-KW"/>
</dbReference>
<sequence length="708" mass="82100">MTNLYPECPDNADLALIEPTLLFRQQIMKAISCVVLFFILYVVLLFAAVALAVACVSGGIMLFRTYPGWSTGIIALSFILLGGMVLFFLIKFLFNKRPADNPYRTQIFPDHHPRLFDFITQLVKDTRISFPKKVFIVPDMHTAIFYHSSFLSLFWPAGKNLEIGLGLINSVNVSEFKMLLAYEFAHFSQRSMKLGSYIYALNKMLYNMLYENDRWNEIEVRWSSGSSLLSFFAHITTRILNGMQYVLRKIYAIINRQYLELSREMEYHADTVAVGLTSTETAVSSLRRLEMGGYCLDHCFHKLPDLAERTLRFANIFTAQRAMIRYYATQNHLAVDAAGLPVITDSYFHTFLKSRVQLREQWTSHLSREAREAHYSAANVSCKPIAISAWNLFNEPENVQEYMTALVYNFTVHNSEEPFTEITPAAYIEELSQRHRLYEYPKTFNDYYDNRPFPGINGEFTRLLPPEDMEAGSLQELYHPDNIMRMRAFYRDRQDAETLQAISSGQFQTSHFEFDGQKYSAARAKQLARMLSAQVASEEAWLQLHDQQAFRYHYTVAMRQSPATAALLREKYTQILQYQQTGHQLNEQVIRIIHCISLLFNSGEQDMESLPALFDELSAECWSFRMMTENIQQGALFKTFPESMEEKLKRFREHDCTFIQDMIPDYVAIQELHEISSAMMEHFNNGVILLKKAYLEFILTLEPGNNTR</sequence>
<evidence type="ECO:0000313" key="14">
    <source>
        <dbReference type="Proteomes" id="UP000190166"/>
    </source>
</evidence>
<keyword evidence="14" id="KW-1185">Reference proteome</keyword>
<accession>A0A1T5NMN7</accession>
<dbReference type="AlphaFoldDB" id="A0A1T5NMN7"/>
<evidence type="ECO:0000256" key="1">
    <source>
        <dbReference type="ARBA" id="ARBA00001947"/>
    </source>
</evidence>
<feature type="domain" description="Peptidase M48" evidence="12">
    <location>
        <begin position="165"/>
        <end position="288"/>
    </location>
</feature>
<dbReference type="GO" id="GO:0004222">
    <property type="term" value="F:metalloendopeptidase activity"/>
    <property type="evidence" value="ECO:0007669"/>
    <property type="project" value="InterPro"/>
</dbReference>
<evidence type="ECO:0000313" key="13">
    <source>
        <dbReference type="EMBL" id="SKD01741.1"/>
    </source>
</evidence>
<keyword evidence="10 11" id="KW-0472">Membrane</keyword>
<evidence type="ECO:0000256" key="7">
    <source>
        <dbReference type="ARBA" id="ARBA00022833"/>
    </source>
</evidence>
<evidence type="ECO:0000256" key="4">
    <source>
        <dbReference type="ARBA" id="ARBA00022692"/>
    </source>
</evidence>
<evidence type="ECO:0000256" key="2">
    <source>
        <dbReference type="ARBA" id="ARBA00022475"/>
    </source>
</evidence>
<evidence type="ECO:0000256" key="5">
    <source>
        <dbReference type="ARBA" id="ARBA00022723"/>
    </source>
</evidence>
<keyword evidence="8 11" id="KW-1133">Transmembrane helix</keyword>
<dbReference type="Pfam" id="PF01435">
    <property type="entry name" value="Peptidase_M48"/>
    <property type="match status" value="1"/>
</dbReference>
<dbReference type="RefSeq" id="WP_143313553.1">
    <property type="nucleotide sequence ID" value="NZ_FUZZ01000001.1"/>
</dbReference>
<keyword evidence="5" id="KW-0479">Metal-binding</keyword>
<proteinExistence type="predicted"/>
<comment type="cofactor">
    <cofactor evidence="1">
        <name>Zn(2+)</name>
        <dbReference type="ChEBI" id="CHEBI:29105"/>
    </cofactor>
</comment>
<feature type="transmembrane region" description="Helical" evidence="11">
    <location>
        <begin position="34"/>
        <end position="63"/>
    </location>
</feature>
<keyword evidence="7" id="KW-0862">Zinc</keyword>
<dbReference type="CDD" id="cd07328">
    <property type="entry name" value="M48_Ste24p_like"/>
    <property type="match status" value="1"/>
</dbReference>
<keyword evidence="9" id="KW-0482">Metalloprotease</keyword>
<evidence type="ECO:0000256" key="9">
    <source>
        <dbReference type="ARBA" id="ARBA00023049"/>
    </source>
</evidence>
<dbReference type="InterPro" id="IPR001915">
    <property type="entry name" value="Peptidase_M48"/>
</dbReference>
<dbReference type="PANTHER" id="PTHR43221:SF2">
    <property type="entry name" value="PROTEASE HTPX HOMOLOG"/>
    <property type="match status" value="1"/>
</dbReference>